<dbReference type="AlphaFoldDB" id="A0A087E2D7"/>
<reference evidence="2 3" key="1">
    <citation type="submission" date="2014-03" db="EMBL/GenBank/DDBJ databases">
        <title>Genomics of Bifidobacteria.</title>
        <authorList>
            <person name="Ventura M."/>
            <person name="Milani C."/>
            <person name="Lugli G.A."/>
        </authorList>
    </citation>
    <scope>NUCLEOTIDE SEQUENCE [LARGE SCALE GENOMIC DNA]</scope>
    <source>
        <strain evidence="2 3">LMG 21395</strain>
    </source>
</reference>
<evidence type="ECO:0000313" key="3">
    <source>
        <dbReference type="Proteomes" id="UP000029003"/>
    </source>
</evidence>
<feature type="region of interest" description="Disordered" evidence="1">
    <location>
        <begin position="62"/>
        <end position="105"/>
    </location>
</feature>
<gene>
    <name evidence="2" type="ORF">THER5_2053</name>
</gene>
<feature type="compositionally biased region" description="Polar residues" evidence="1">
    <location>
        <begin position="79"/>
        <end position="97"/>
    </location>
</feature>
<name>A0A087E2D7_9BIFI</name>
<feature type="region of interest" description="Disordered" evidence="1">
    <location>
        <begin position="1"/>
        <end position="20"/>
    </location>
</feature>
<proteinExistence type="predicted"/>
<organism evidence="2 3">
    <name type="scientific">Bifidobacterium thermacidophilum subsp. thermacidophilum</name>
    <dbReference type="NCBI Taxonomy" id="79262"/>
    <lineage>
        <taxon>Bacteria</taxon>
        <taxon>Bacillati</taxon>
        <taxon>Actinomycetota</taxon>
        <taxon>Actinomycetes</taxon>
        <taxon>Bifidobacteriales</taxon>
        <taxon>Bifidobacteriaceae</taxon>
        <taxon>Bifidobacterium</taxon>
    </lineage>
</organism>
<comment type="caution">
    <text evidence="2">The sequence shown here is derived from an EMBL/GenBank/DDBJ whole genome shotgun (WGS) entry which is preliminary data.</text>
</comment>
<accession>A0A087E2D7</accession>
<evidence type="ECO:0000256" key="1">
    <source>
        <dbReference type="SAM" id="MobiDB-lite"/>
    </source>
</evidence>
<protein>
    <submittedName>
        <fullName evidence="2">Uncharacterized protein</fullName>
    </submittedName>
</protein>
<dbReference type="EMBL" id="JGZT01000007">
    <property type="protein sequence ID" value="KFJ01938.1"/>
    <property type="molecule type" value="Genomic_DNA"/>
</dbReference>
<evidence type="ECO:0000313" key="2">
    <source>
        <dbReference type="EMBL" id="KFJ01938.1"/>
    </source>
</evidence>
<dbReference type="Proteomes" id="UP000029003">
    <property type="component" value="Unassembled WGS sequence"/>
</dbReference>
<sequence>MPQHTSSGITAPRQGGTLGICGATHAGAYAARHDGPQVGQDVSHPAIAGAYSRTIRSLVVERPMDDSAEAGEAGRRDASQTSQSRPHPAKSANSSHAPTPHPTNPIANWLGHKIAYWIDFVMDFKQLSPP</sequence>